<keyword evidence="11" id="KW-1185">Reference proteome</keyword>
<feature type="binding site" evidence="8">
    <location>
        <position position="110"/>
    </location>
    <ligand>
        <name>GTP</name>
        <dbReference type="ChEBI" id="CHEBI:37565"/>
    </ligand>
</feature>
<dbReference type="InterPro" id="IPR013482">
    <property type="entry name" value="Molybde_CF_guanTrfase"/>
</dbReference>
<dbReference type="CDD" id="cd02503">
    <property type="entry name" value="MobA"/>
    <property type="match status" value="1"/>
</dbReference>
<comment type="caution">
    <text evidence="8">Lacks conserved residue(s) required for the propagation of feature annotation.</text>
</comment>
<feature type="binding site" evidence="8">
    <location>
        <position position="77"/>
    </location>
    <ligand>
        <name>GTP</name>
        <dbReference type="ChEBI" id="CHEBI:37565"/>
    </ligand>
</feature>
<protein>
    <recommendedName>
        <fullName evidence="8">Molybdenum cofactor guanylyltransferase</fullName>
        <shortName evidence="8">MoCo guanylyltransferase</shortName>
        <ecNumber evidence="8">2.7.7.77</ecNumber>
    </recommendedName>
    <alternativeName>
        <fullName evidence="8">GTP:molybdopterin guanylyltransferase</fullName>
    </alternativeName>
    <alternativeName>
        <fullName evidence="8">Mo-MPT guanylyltransferase</fullName>
    </alternativeName>
    <alternativeName>
        <fullName evidence="8">Molybdopterin guanylyltransferase</fullName>
    </alternativeName>
    <alternativeName>
        <fullName evidence="8">Molybdopterin-guanine dinucleotide synthase</fullName>
        <shortName evidence="8">MGD synthase</shortName>
    </alternativeName>
</protein>
<keyword evidence="2 8" id="KW-0808">Transferase</keyword>
<reference evidence="10 11" key="1">
    <citation type="submission" date="2018-06" db="EMBL/GenBank/DDBJ databases">
        <title>Genomic Encyclopedia of Type Strains, Phase IV (KMG-IV): sequencing the most valuable type-strain genomes for metagenomic binning, comparative biology and taxonomic classification.</title>
        <authorList>
            <person name="Goeker M."/>
        </authorList>
    </citation>
    <scope>NUCLEOTIDE SEQUENCE [LARGE SCALE GENOMIC DNA]</scope>
    <source>
        <strain evidence="10 11">DSM 25619</strain>
    </source>
</reference>
<dbReference type="GO" id="GO:0005737">
    <property type="term" value="C:cytoplasm"/>
    <property type="evidence" value="ECO:0007669"/>
    <property type="project" value="UniProtKB-SubCell"/>
</dbReference>
<evidence type="ECO:0000256" key="1">
    <source>
        <dbReference type="ARBA" id="ARBA00022490"/>
    </source>
</evidence>
<sequence>MADEKQILTGKNVLGLILAGGSSQRLGGGDKSLRPFGDHTILHQVCARLKPQTEQIVISANSDPAFFTSFGYPIINDGEWLHSGPLAGVLAGCRYASQLGYSHVMSVAADTPFFPPNLLQRFAETLLSSPSEIKDTIVFARSDFGSHPTFALWPASLAGSLQNWLSETKRRSIRVFAANHTIAYTDFTEADKISGLDPFFNINTQAELAQARTAWQLQEADDQQEQAK</sequence>
<dbReference type="EMBL" id="QNRH01000001">
    <property type="protein sequence ID" value="RBO99085.1"/>
    <property type="molecule type" value="Genomic_DNA"/>
</dbReference>
<dbReference type="Gene3D" id="3.90.550.10">
    <property type="entry name" value="Spore Coat Polysaccharide Biosynthesis Protein SpsA, Chain A"/>
    <property type="match status" value="1"/>
</dbReference>
<dbReference type="InterPro" id="IPR025877">
    <property type="entry name" value="MobA-like_NTP_Trfase"/>
</dbReference>
<dbReference type="GO" id="GO:0061603">
    <property type="term" value="F:molybdenum cofactor guanylyltransferase activity"/>
    <property type="evidence" value="ECO:0007669"/>
    <property type="project" value="UniProtKB-EC"/>
</dbReference>
<dbReference type="RefSeq" id="WP_113942969.1">
    <property type="nucleotide sequence ID" value="NZ_JBHEEG010000005.1"/>
</dbReference>
<keyword evidence="1 8" id="KW-0963">Cytoplasm</keyword>
<evidence type="ECO:0000256" key="2">
    <source>
        <dbReference type="ARBA" id="ARBA00022679"/>
    </source>
</evidence>
<accession>A0A366EAJ2</accession>
<dbReference type="PANTHER" id="PTHR19136">
    <property type="entry name" value="MOLYBDENUM COFACTOR GUANYLYLTRANSFERASE"/>
    <property type="match status" value="1"/>
</dbReference>
<comment type="domain">
    <text evidence="8">The N-terminal domain determines nucleotide recognition and specific binding, while the C-terminal domain determines the specific binding to the target protein.</text>
</comment>
<evidence type="ECO:0000256" key="3">
    <source>
        <dbReference type="ARBA" id="ARBA00022723"/>
    </source>
</evidence>
<dbReference type="GO" id="GO:0005525">
    <property type="term" value="F:GTP binding"/>
    <property type="evidence" value="ECO:0007669"/>
    <property type="project" value="UniProtKB-UniRule"/>
</dbReference>
<evidence type="ECO:0000256" key="8">
    <source>
        <dbReference type="HAMAP-Rule" id="MF_00316"/>
    </source>
</evidence>
<dbReference type="NCBIfam" id="TIGR02665">
    <property type="entry name" value="molyb_mobA"/>
    <property type="match status" value="1"/>
</dbReference>
<dbReference type="EC" id="2.7.7.77" evidence="8"/>
<feature type="binding site" evidence="8">
    <location>
        <position position="31"/>
    </location>
    <ligand>
        <name>GTP</name>
        <dbReference type="ChEBI" id="CHEBI:37565"/>
    </ligand>
</feature>
<organism evidence="10 11">
    <name type="scientific">Pseudochrobactrum asaccharolyticum</name>
    <dbReference type="NCBI Taxonomy" id="354351"/>
    <lineage>
        <taxon>Bacteria</taxon>
        <taxon>Pseudomonadati</taxon>
        <taxon>Pseudomonadota</taxon>
        <taxon>Alphaproteobacteria</taxon>
        <taxon>Hyphomicrobiales</taxon>
        <taxon>Brucellaceae</taxon>
        <taxon>Pseudochrobactrum</taxon>
    </lineage>
</organism>
<keyword evidence="10" id="KW-0548">Nucleotidyltransferase</keyword>
<evidence type="ECO:0000313" key="11">
    <source>
        <dbReference type="Proteomes" id="UP000252893"/>
    </source>
</evidence>
<dbReference type="GO" id="GO:1902758">
    <property type="term" value="P:bis(molybdopterin guanine dinucleotide)molybdenum biosynthetic process"/>
    <property type="evidence" value="ECO:0007669"/>
    <property type="project" value="TreeGrafter"/>
</dbReference>
<keyword evidence="7 8" id="KW-0501">Molybdenum cofactor biosynthesis</keyword>
<dbReference type="OrthoDB" id="9788394at2"/>
<comment type="subcellular location">
    <subcellularLocation>
        <location evidence="8">Cytoplasm</location>
    </subcellularLocation>
</comment>
<feature type="binding site" evidence="8">
    <location>
        <begin position="18"/>
        <end position="20"/>
    </location>
    <ligand>
        <name>GTP</name>
        <dbReference type="ChEBI" id="CHEBI:37565"/>
    </ligand>
</feature>
<name>A0A366EAJ2_9HYPH</name>
<dbReference type="Pfam" id="PF12804">
    <property type="entry name" value="NTP_transf_3"/>
    <property type="match status" value="1"/>
</dbReference>
<gene>
    <name evidence="8" type="primary">mobA</name>
    <name evidence="10" type="ORF">DFR47_101694</name>
</gene>
<comment type="catalytic activity">
    <reaction evidence="8">
        <text>Mo-molybdopterin + GTP + H(+) = Mo-molybdopterin guanine dinucleotide + diphosphate</text>
        <dbReference type="Rhea" id="RHEA:34243"/>
        <dbReference type="ChEBI" id="CHEBI:15378"/>
        <dbReference type="ChEBI" id="CHEBI:33019"/>
        <dbReference type="ChEBI" id="CHEBI:37565"/>
        <dbReference type="ChEBI" id="CHEBI:71302"/>
        <dbReference type="ChEBI" id="CHEBI:71310"/>
        <dbReference type="EC" id="2.7.7.77"/>
    </reaction>
</comment>
<comment type="caution">
    <text evidence="10">The sequence shown here is derived from an EMBL/GenBank/DDBJ whole genome shotgun (WGS) entry which is preliminary data.</text>
</comment>
<dbReference type="Proteomes" id="UP000252893">
    <property type="component" value="Unassembled WGS sequence"/>
</dbReference>
<comment type="similarity">
    <text evidence="8">Belongs to the MobA family.</text>
</comment>
<comment type="cofactor">
    <cofactor evidence="8">
        <name>Mg(2+)</name>
        <dbReference type="ChEBI" id="CHEBI:18420"/>
    </cofactor>
</comment>
<comment type="function">
    <text evidence="8">Transfers a GMP moiety from GTP to Mo-molybdopterin (Mo-MPT) cofactor (Moco or molybdenum cofactor) to form Mo-molybdopterin guanine dinucleotide (Mo-MGD) cofactor.</text>
</comment>
<dbReference type="InterPro" id="IPR029044">
    <property type="entry name" value="Nucleotide-diphossugar_trans"/>
</dbReference>
<proteinExistence type="inferred from homology"/>
<evidence type="ECO:0000256" key="5">
    <source>
        <dbReference type="ARBA" id="ARBA00022842"/>
    </source>
</evidence>
<evidence type="ECO:0000256" key="4">
    <source>
        <dbReference type="ARBA" id="ARBA00022741"/>
    </source>
</evidence>
<keyword evidence="4 8" id="KW-0547">Nucleotide-binding</keyword>
<feature type="domain" description="MobA-like NTP transferase" evidence="9">
    <location>
        <begin position="15"/>
        <end position="173"/>
    </location>
</feature>
<evidence type="ECO:0000256" key="7">
    <source>
        <dbReference type="ARBA" id="ARBA00023150"/>
    </source>
</evidence>
<keyword evidence="6 8" id="KW-0342">GTP-binding</keyword>
<dbReference type="GO" id="GO:0046872">
    <property type="term" value="F:metal ion binding"/>
    <property type="evidence" value="ECO:0007669"/>
    <property type="project" value="UniProtKB-KW"/>
</dbReference>
<dbReference type="SUPFAM" id="SSF53448">
    <property type="entry name" value="Nucleotide-diphospho-sugar transferases"/>
    <property type="match status" value="1"/>
</dbReference>
<dbReference type="HAMAP" id="MF_00316">
    <property type="entry name" value="MobA"/>
    <property type="match status" value="1"/>
</dbReference>
<evidence type="ECO:0000313" key="10">
    <source>
        <dbReference type="EMBL" id="RBO99085.1"/>
    </source>
</evidence>
<keyword evidence="3 8" id="KW-0479">Metal-binding</keyword>
<dbReference type="PANTHER" id="PTHR19136:SF81">
    <property type="entry name" value="MOLYBDENUM COFACTOR GUANYLYLTRANSFERASE"/>
    <property type="match status" value="1"/>
</dbReference>
<dbReference type="AlphaFoldDB" id="A0A366EAJ2"/>
<evidence type="ECO:0000259" key="9">
    <source>
        <dbReference type="Pfam" id="PF12804"/>
    </source>
</evidence>
<evidence type="ECO:0000256" key="6">
    <source>
        <dbReference type="ARBA" id="ARBA00023134"/>
    </source>
</evidence>
<feature type="binding site" evidence="8">
    <location>
        <position position="110"/>
    </location>
    <ligand>
        <name>Mg(2+)</name>
        <dbReference type="ChEBI" id="CHEBI:18420"/>
    </ligand>
</feature>
<comment type="subunit">
    <text evidence="8">Monomer.</text>
</comment>
<keyword evidence="5 8" id="KW-0460">Magnesium</keyword>